<keyword evidence="2" id="KW-1133">Transmembrane helix</keyword>
<sequence length="201" mass="22989">MFESSSRPRRNYRGRKDDSDDEKNGDTDNATAKIPVQTARPQPPKMSTLSFGDDLETGEEFKIKKSAYNRRIVKQLKEGKQPLRFADEISEKHPAEKTVKQEATEKVASSPSLFIPAVNAADDGVDDSDIPTVKPLNRTSSEQFSSILKRTFFAVFFYKFWIYWYYIPSVFIDGPLFKVRRSSSHQPPKIRRYAVTVIGLN</sequence>
<gene>
    <name evidence="3" type="ORF">DILT_LOCUS18866</name>
</gene>
<dbReference type="AlphaFoldDB" id="A0A3P7NY70"/>
<name>A0A3P7NY70_DIBLA</name>
<reference evidence="3 4" key="1">
    <citation type="submission" date="2018-11" db="EMBL/GenBank/DDBJ databases">
        <authorList>
            <consortium name="Pathogen Informatics"/>
        </authorList>
    </citation>
    <scope>NUCLEOTIDE SEQUENCE [LARGE SCALE GENOMIC DNA]</scope>
</reference>
<organism evidence="3 4">
    <name type="scientific">Dibothriocephalus latus</name>
    <name type="common">Fish tapeworm</name>
    <name type="synonym">Diphyllobothrium latum</name>
    <dbReference type="NCBI Taxonomy" id="60516"/>
    <lineage>
        <taxon>Eukaryota</taxon>
        <taxon>Metazoa</taxon>
        <taxon>Spiralia</taxon>
        <taxon>Lophotrochozoa</taxon>
        <taxon>Platyhelminthes</taxon>
        <taxon>Cestoda</taxon>
        <taxon>Eucestoda</taxon>
        <taxon>Diphyllobothriidea</taxon>
        <taxon>Diphyllobothriidae</taxon>
        <taxon>Dibothriocephalus</taxon>
    </lineage>
</organism>
<feature type="region of interest" description="Disordered" evidence="1">
    <location>
        <begin position="1"/>
        <end position="53"/>
    </location>
</feature>
<keyword evidence="4" id="KW-1185">Reference proteome</keyword>
<keyword evidence="2" id="KW-0472">Membrane</keyword>
<feature type="compositionally biased region" description="Basic and acidic residues" evidence="1">
    <location>
        <begin position="14"/>
        <end position="26"/>
    </location>
</feature>
<evidence type="ECO:0000313" key="4">
    <source>
        <dbReference type="Proteomes" id="UP000281553"/>
    </source>
</evidence>
<evidence type="ECO:0000256" key="1">
    <source>
        <dbReference type="SAM" id="MobiDB-lite"/>
    </source>
</evidence>
<keyword evidence="2" id="KW-0812">Transmembrane</keyword>
<evidence type="ECO:0000256" key="2">
    <source>
        <dbReference type="SAM" id="Phobius"/>
    </source>
</evidence>
<evidence type="ECO:0000313" key="3">
    <source>
        <dbReference type="EMBL" id="VDN42603.1"/>
    </source>
</evidence>
<accession>A0A3P7NY70</accession>
<protein>
    <submittedName>
        <fullName evidence="3">Uncharacterized protein</fullName>
    </submittedName>
</protein>
<dbReference type="Proteomes" id="UP000281553">
    <property type="component" value="Unassembled WGS sequence"/>
</dbReference>
<dbReference type="EMBL" id="UYRU01105129">
    <property type="protein sequence ID" value="VDN42603.1"/>
    <property type="molecule type" value="Genomic_DNA"/>
</dbReference>
<dbReference type="OrthoDB" id="429427at2759"/>
<proteinExistence type="predicted"/>
<feature type="transmembrane region" description="Helical" evidence="2">
    <location>
        <begin position="147"/>
        <end position="167"/>
    </location>
</feature>